<dbReference type="RefSeq" id="WP_111835401.1">
    <property type="nucleotide sequence ID" value="NZ_UAPQ01000001.1"/>
</dbReference>
<name>A0ABY1VJU9_9ACTO</name>
<feature type="compositionally biased region" description="Polar residues" evidence="1">
    <location>
        <begin position="39"/>
        <end position="55"/>
    </location>
</feature>
<dbReference type="Proteomes" id="UP000250006">
    <property type="component" value="Unassembled WGS sequence"/>
</dbReference>
<keyword evidence="3" id="KW-1185">Reference proteome</keyword>
<evidence type="ECO:0008006" key="4">
    <source>
        <dbReference type="Google" id="ProtNLM"/>
    </source>
</evidence>
<feature type="compositionally biased region" description="Basic and acidic residues" evidence="1">
    <location>
        <begin position="58"/>
        <end position="73"/>
    </location>
</feature>
<accession>A0ABY1VJU9</accession>
<reference evidence="2 3" key="1">
    <citation type="submission" date="2018-06" db="EMBL/GenBank/DDBJ databases">
        <authorList>
            <consortium name="Pathogen Informatics"/>
            <person name="Doyle S."/>
        </authorList>
    </citation>
    <scope>NUCLEOTIDE SEQUENCE [LARGE SCALE GENOMIC DNA]</scope>
    <source>
        <strain evidence="2 3">NCTC11535</strain>
    </source>
</reference>
<dbReference type="EMBL" id="UAPQ01000001">
    <property type="protein sequence ID" value="SPT52383.1"/>
    <property type="molecule type" value="Genomic_DNA"/>
</dbReference>
<comment type="caution">
    <text evidence="2">The sequence shown here is derived from an EMBL/GenBank/DDBJ whole genome shotgun (WGS) entry which is preliminary data.</text>
</comment>
<proteinExistence type="predicted"/>
<feature type="region of interest" description="Disordered" evidence="1">
    <location>
        <begin position="39"/>
        <end position="74"/>
    </location>
</feature>
<organism evidence="2 3">
    <name type="scientific">Actinomyces bovis</name>
    <dbReference type="NCBI Taxonomy" id="1658"/>
    <lineage>
        <taxon>Bacteria</taxon>
        <taxon>Bacillati</taxon>
        <taxon>Actinomycetota</taxon>
        <taxon>Actinomycetes</taxon>
        <taxon>Actinomycetales</taxon>
        <taxon>Actinomycetaceae</taxon>
        <taxon>Actinomyces</taxon>
    </lineage>
</organism>
<protein>
    <recommendedName>
        <fullName evidence="4">Transcriptional initiation protein Tat</fullName>
    </recommendedName>
</protein>
<gene>
    <name evidence="2" type="ORF">NCTC11535_00030</name>
</gene>
<evidence type="ECO:0000313" key="2">
    <source>
        <dbReference type="EMBL" id="SPT52383.1"/>
    </source>
</evidence>
<evidence type="ECO:0000256" key="1">
    <source>
        <dbReference type="SAM" id="MobiDB-lite"/>
    </source>
</evidence>
<evidence type="ECO:0000313" key="3">
    <source>
        <dbReference type="Proteomes" id="UP000250006"/>
    </source>
</evidence>
<sequence length="262" mass="28461">MTVKTPITLFPEHSPLLLTRRAAMVAAAASGAVLLTGCGPSSRQDVPSNPTQAPTKSEPADDSKHSLGPEPKKPVLYLYPEAPTDLEVRLEYNGQLTYCYPEPERRGKVAIWRVHAATDGTLTDASGRHYPSLFWEGKNAPALTQNEGFVVETGQETAFLEHKLALLGLTQREAADFITYWAPQLAARSRSLVTFATDWYTQVVRYTLTDTVTGAVITPDTFIRVFMLIGDAPAGGVPEQNLTTAPERTGFTAVEWGGALLS</sequence>